<evidence type="ECO:0000256" key="1">
    <source>
        <dbReference type="ARBA" id="ARBA00011003"/>
    </source>
</evidence>
<feature type="compositionally biased region" description="Low complexity" evidence="8">
    <location>
        <begin position="79"/>
        <end position="99"/>
    </location>
</feature>
<keyword evidence="7" id="KW-0067">ATP-binding</keyword>
<feature type="region of interest" description="Disordered" evidence="8">
    <location>
        <begin position="1"/>
        <end position="169"/>
    </location>
</feature>
<keyword evidence="4" id="KW-0808">Transferase</keyword>
<feature type="compositionally biased region" description="Polar residues" evidence="8">
    <location>
        <begin position="20"/>
        <end position="39"/>
    </location>
</feature>
<evidence type="ECO:0000256" key="8">
    <source>
        <dbReference type="SAM" id="MobiDB-lite"/>
    </source>
</evidence>
<dbReference type="PANTHER" id="PTHR12755">
    <property type="entry name" value="CLEAVAGE/POLYADENYLATION FACTOR IA SUBUNIT CLP1P"/>
    <property type="match status" value="1"/>
</dbReference>
<evidence type="ECO:0000256" key="6">
    <source>
        <dbReference type="ARBA" id="ARBA00022777"/>
    </source>
</evidence>
<organism evidence="10 11">
    <name type="scientific">Leucosporidium creatinivorum</name>
    <dbReference type="NCBI Taxonomy" id="106004"/>
    <lineage>
        <taxon>Eukaryota</taxon>
        <taxon>Fungi</taxon>
        <taxon>Dikarya</taxon>
        <taxon>Basidiomycota</taxon>
        <taxon>Pucciniomycotina</taxon>
        <taxon>Microbotryomycetes</taxon>
        <taxon>Leucosporidiales</taxon>
        <taxon>Leucosporidium</taxon>
    </lineage>
</organism>
<dbReference type="InterPro" id="IPR032319">
    <property type="entry name" value="CLP1_P"/>
</dbReference>
<evidence type="ECO:0000256" key="4">
    <source>
        <dbReference type="ARBA" id="ARBA00022679"/>
    </source>
</evidence>
<evidence type="ECO:0000259" key="9">
    <source>
        <dbReference type="Pfam" id="PF16575"/>
    </source>
</evidence>
<feature type="compositionally biased region" description="Basic residues" evidence="8">
    <location>
        <begin position="100"/>
        <end position="111"/>
    </location>
</feature>
<comment type="caution">
    <text evidence="10">The sequence shown here is derived from an EMBL/GenBank/DDBJ whole genome shotgun (WGS) entry which is preliminary data.</text>
</comment>
<gene>
    <name evidence="10" type="ORF">BCR35DRAFT_296765</name>
</gene>
<reference evidence="10 11" key="1">
    <citation type="submission" date="2016-07" db="EMBL/GenBank/DDBJ databases">
        <title>Pervasive Adenine N6-methylation of Active Genes in Fungi.</title>
        <authorList>
            <consortium name="DOE Joint Genome Institute"/>
            <person name="Mondo S.J."/>
            <person name="Dannebaum R.O."/>
            <person name="Kuo R.C."/>
            <person name="Labutti K."/>
            <person name="Haridas S."/>
            <person name="Kuo A."/>
            <person name="Salamov A."/>
            <person name="Ahrendt S.R."/>
            <person name="Lipzen A."/>
            <person name="Sullivan W."/>
            <person name="Andreopoulos W.B."/>
            <person name="Clum A."/>
            <person name="Lindquist E."/>
            <person name="Daum C."/>
            <person name="Ramamoorthy G.K."/>
            <person name="Gryganskyi A."/>
            <person name="Culley D."/>
            <person name="Magnuson J.K."/>
            <person name="James T.Y."/>
            <person name="O'Malley M.A."/>
            <person name="Stajich J.E."/>
            <person name="Spatafora J.W."/>
            <person name="Visel A."/>
            <person name="Grigoriev I.V."/>
        </authorList>
    </citation>
    <scope>NUCLEOTIDE SEQUENCE [LARGE SCALE GENOMIC DNA]</scope>
    <source>
        <strain evidence="10 11">62-1032</strain>
    </source>
</reference>
<name>A0A1Y2D4C5_9BASI</name>
<dbReference type="Pfam" id="PF16575">
    <property type="entry name" value="CLP1_P"/>
    <property type="match status" value="2"/>
</dbReference>
<protein>
    <recommendedName>
        <fullName evidence="3">Polynucleotide 5'-hydroxyl-kinase GRC3</fullName>
    </recommendedName>
    <alternativeName>
        <fullName evidence="2">Polynucleotide 5'-hydroxyl-kinase grc3</fullName>
    </alternativeName>
</protein>
<evidence type="ECO:0000313" key="11">
    <source>
        <dbReference type="Proteomes" id="UP000193467"/>
    </source>
</evidence>
<dbReference type="InterPro" id="IPR045116">
    <property type="entry name" value="Clp1/Grc3"/>
</dbReference>
<dbReference type="InParanoid" id="A0A1Y2D4C5"/>
<dbReference type="PANTHER" id="PTHR12755:SF3">
    <property type="entry name" value="POLYNUCLEOTIDE 5'-HYDROXYL-KINASE NOL9"/>
    <property type="match status" value="1"/>
</dbReference>
<dbReference type="EMBL" id="MCGR01000100">
    <property type="protein sequence ID" value="ORY54149.1"/>
    <property type="molecule type" value="Genomic_DNA"/>
</dbReference>
<dbReference type="OrthoDB" id="2405412at2759"/>
<keyword evidence="6" id="KW-0418">Kinase</keyword>
<dbReference type="GO" id="GO:0005524">
    <property type="term" value="F:ATP binding"/>
    <property type="evidence" value="ECO:0007669"/>
    <property type="project" value="UniProtKB-KW"/>
</dbReference>
<dbReference type="GO" id="GO:0000448">
    <property type="term" value="P:cleavage in ITS2 between 5.8S rRNA and LSU-rRNA of tricistronic rRNA transcript (SSU-rRNA, 5.8S rRNA, LSU-rRNA)"/>
    <property type="evidence" value="ECO:0007669"/>
    <property type="project" value="TreeGrafter"/>
</dbReference>
<comment type="similarity">
    <text evidence="1">Belongs to the Clp1 family. NOL9/GRC3 subfamily.</text>
</comment>
<feature type="compositionally biased region" description="Low complexity" evidence="8">
    <location>
        <begin position="46"/>
        <end position="58"/>
    </location>
</feature>
<evidence type="ECO:0000256" key="7">
    <source>
        <dbReference type="ARBA" id="ARBA00022840"/>
    </source>
</evidence>
<evidence type="ECO:0000313" key="10">
    <source>
        <dbReference type="EMBL" id="ORY54149.1"/>
    </source>
</evidence>
<feature type="domain" description="Clp1 P-loop" evidence="9">
    <location>
        <begin position="417"/>
        <end position="509"/>
    </location>
</feature>
<dbReference type="Gene3D" id="3.40.50.300">
    <property type="entry name" value="P-loop containing nucleotide triphosphate hydrolases"/>
    <property type="match status" value="1"/>
</dbReference>
<keyword evidence="11" id="KW-1185">Reference proteome</keyword>
<proteinExistence type="inferred from homology"/>
<evidence type="ECO:0000256" key="5">
    <source>
        <dbReference type="ARBA" id="ARBA00022741"/>
    </source>
</evidence>
<dbReference type="Proteomes" id="UP000193467">
    <property type="component" value="Unassembled WGS sequence"/>
</dbReference>
<evidence type="ECO:0000256" key="3">
    <source>
        <dbReference type="ARBA" id="ARBA00019824"/>
    </source>
</evidence>
<dbReference type="AlphaFoldDB" id="A0A1Y2D4C5"/>
<accession>A0A1Y2D4C5</accession>
<dbReference type="InterPro" id="IPR027417">
    <property type="entry name" value="P-loop_NTPase"/>
</dbReference>
<dbReference type="GO" id="GO:0051731">
    <property type="term" value="F:polynucleotide 5'-hydroxyl-kinase activity"/>
    <property type="evidence" value="ECO:0007669"/>
    <property type="project" value="InterPro"/>
</dbReference>
<dbReference type="STRING" id="106004.A0A1Y2D4C5"/>
<dbReference type="FunCoup" id="A0A1Y2D4C5">
    <property type="interactions" value="229"/>
</dbReference>
<dbReference type="GO" id="GO:0005634">
    <property type="term" value="C:nucleus"/>
    <property type="evidence" value="ECO:0007669"/>
    <property type="project" value="TreeGrafter"/>
</dbReference>
<keyword evidence="5" id="KW-0547">Nucleotide-binding</keyword>
<feature type="domain" description="Clp1 P-loop" evidence="9">
    <location>
        <begin position="536"/>
        <end position="579"/>
    </location>
</feature>
<feature type="region of interest" description="Disordered" evidence="8">
    <location>
        <begin position="574"/>
        <end position="599"/>
    </location>
</feature>
<feature type="compositionally biased region" description="Acidic residues" evidence="8">
    <location>
        <begin position="142"/>
        <end position="151"/>
    </location>
</feature>
<evidence type="ECO:0000256" key="2">
    <source>
        <dbReference type="ARBA" id="ARBA00018706"/>
    </source>
</evidence>
<sequence length="839" mass="89945">MATAPLQGKPAQLNKRTRTDSPPSVQPTTQLASNSSMNSPTPPLSAVAARKAALAAQAKIIDPPIHSIDSDNDSDDDVVQQVLADALADPQGQQDAAPAKLKRPRPAKPTKGKGAGRYFAGTADEDSERPSTRPTSGASTEIEVEGAESFEEAARTAGKGKLGRGKRQRREKSAFLDPVCFSSFAPSAGTNAFRVELPSSEGEQRNAAVFCLMTAETLIIHGSYRLTPIFGSTSILGSILTPPPSDASSLSLSAASATAHRVFSPSSHPLPPLEALPPSFASSSTSPSTLSLPGGSLVSLTAFSSVVLVEELGAEIEGVETVLRSSGMGCGNAMWQVEDTFGRSEHWGGAGWRLILEPTPSLTSLRPLESWESTLASFGYRGRTANARSFDDEEEEEEEEEEELAAGAERLVLLVEGPKRVGKSTFTKLLLNRLLYRYETVAYLDTDLGQPEFTTPGFVSLNVVREPVLGPSFTHLSLPISSHFLGTTSPASDPSAYLAAISSLLATFSLDVEYPLTDEAPRRRGAAAASSRTSSKIRDRVPLIINTQGWVKGLGADLLAKLKAEARPTHVVSFEPAEESTEGGWSGQEQMAPPPPEYQDPSCQVIRLVGAPSSPLDSKWSAADLRTLSLISYFHAVFPRDPTPSDVPRTNTFPTAWDFSTPLVSQTPFTVDWTASRKQIKGVHLLDSDVPYEQVLYALNGSVVALLEEIESINQLEEAMPPSAPSAQAHAFPLLYLPPPPTSTRSLGLALIRSIDPTTQTLHLLTPVHSSHLAASPLTLVKGAIDLPLPLLLDFKAGEMELNKGVCGTEWKDVPYLTVEEGEQGRKKVRRNLMRRGQN</sequence>